<evidence type="ECO:0000313" key="3">
    <source>
        <dbReference type="EMBL" id="NNH74115.1"/>
    </source>
</evidence>
<name>A0A849CCM5_9NOCA</name>
<dbReference type="RefSeq" id="WP_067516839.1">
    <property type="nucleotide sequence ID" value="NZ_JABELX010000012.1"/>
</dbReference>
<feature type="region of interest" description="Disordered" evidence="1">
    <location>
        <begin position="87"/>
        <end position="128"/>
    </location>
</feature>
<gene>
    <name evidence="3" type="ORF">HLB23_30400</name>
</gene>
<evidence type="ECO:0000256" key="2">
    <source>
        <dbReference type="SAM" id="SignalP"/>
    </source>
</evidence>
<dbReference type="Proteomes" id="UP000586827">
    <property type="component" value="Unassembled WGS sequence"/>
</dbReference>
<evidence type="ECO:0000256" key="1">
    <source>
        <dbReference type="SAM" id="MobiDB-lite"/>
    </source>
</evidence>
<accession>A0A849CCM5</accession>
<keyword evidence="4" id="KW-1185">Reference proteome</keyword>
<reference evidence="3 4" key="1">
    <citation type="submission" date="2020-05" db="EMBL/GenBank/DDBJ databases">
        <title>MicrobeNet Type strains.</title>
        <authorList>
            <person name="Nicholson A.C."/>
        </authorList>
    </citation>
    <scope>NUCLEOTIDE SEQUENCE [LARGE SCALE GENOMIC DNA]</scope>
    <source>
        <strain evidence="3 4">JCM 3224</strain>
    </source>
</reference>
<feature type="chain" id="PRO_5032499733" evidence="2">
    <location>
        <begin position="30"/>
        <end position="152"/>
    </location>
</feature>
<comment type="caution">
    <text evidence="3">The sequence shown here is derived from an EMBL/GenBank/DDBJ whole genome shotgun (WGS) entry which is preliminary data.</text>
</comment>
<dbReference type="AlphaFoldDB" id="A0A849CCM5"/>
<feature type="signal peptide" evidence="2">
    <location>
        <begin position="1"/>
        <end position="29"/>
    </location>
</feature>
<organism evidence="3 4">
    <name type="scientific">Nocardia uniformis</name>
    <dbReference type="NCBI Taxonomy" id="53432"/>
    <lineage>
        <taxon>Bacteria</taxon>
        <taxon>Bacillati</taxon>
        <taxon>Actinomycetota</taxon>
        <taxon>Actinomycetes</taxon>
        <taxon>Mycobacteriales</taxon>
        <taxon>Nocardiaceae</taxon>
        <taxon>Nocardia</taxon>
    </lineage>
</organism>
<proteinExistence type="predicted"/>
<dbReference type="EMBL" id="JABELX010000012">
    <property type="protein sequence ID" value="NNH74115.1"/>
    <property type="molecule type" value="Genomic_DNA"/>
</dbReference>
<keyword evidence="2" id="KW-0732">Signal</keyword>
<protein>
    <submittedName>
        <fullName evidence="3">Uncharacterized protein</fullName>
    </submittedName>
</protein>
<sequence length="152" mass="15803">MGQRRIVAGFGLAALAAGAVTVAAPQAFAQELAPGVSCEEFGFECSNDTDDTYRVKSTVGCGGSGVATTWHDVTTYVPPRARVTVSTTCSPRHESGSWEHQPPKLGPDGKYESQPPVWEPGDVVPTRPTGVIHQSAVVDNNPPAPAPSGSFG</sequence>
<evidence type="ECO:0000313" key="4">
    <source>
        <dbReference type="Proteomes" id="UP000586827"/>
    </source>
</evidence>